<gene>
    <name evidence="7" type="ORF">BJX66DRAFT_339999</name>
</gene>
<keyword evidence="4 5" id="KW-0326">Glycosidase</keyword>
<feature type="chain" id="PRO_5046224584" evidence="6">
    <location>
        <begin position="25"/>
        <end position="391"/>
    </location>
</feature>
<keyword evidence="2 6" id="KW-0732">Signal</keyword>
<evidence type="ECO:0000313" key="7">
    <source>
        <dbReference type="EMBL" id="KAL2788711.1"/>
    </source>
</evidence>
<dbReference type="CDD" id="cd08986">
    <property type="entry name" value="GH43-like"/>
    <property type="match status" value="1"/>
</dbReference>
<organism evidence="7 8">
    <name type="scientific">Aspergillus keveii</name>
    <dbReference type="NCBI Taxonomy" id="714993"/>
    <lineage>
        <taxon>Eukaryota</taxon>
        <taxon>Fungi</taxon>
        <taxon>Dikarya</taxon>
        <taxon>Ascomycota</taxon>
        <taxon>Pezizomycotina</taxon>
        <taxon>Eurotiomycetes</taxon>
        <taxon>Eurotiomycetidae</taxon>
        <taxon>Eurotiales</taxon>
        <taxon>Aspergillaceae</taxon>
        <taxon>Aspergillus</taxon>
        <taxon>Aspergillus subgen. Nidulantes</taxon>
    </lineage>
</organism>
<dbReference type="Proteomes" id="UP001610563">
    <property type="component" value="Unassembled WGS sequence"/>
</dbReference>
<feature type="signal peptide" evidence="6">
    <location>
        <begin position="1"/>
        <end position="24"/>
    </location>
</feature>
<comment type="similarity">
    <text evidence="1 5">Belongs to the glycosyl hydrolase 43 family.</text>
</comment>
<evidence type="ECO:0000313" key="8">
    <source>
        <dbReference type="Proteomes" id="UP001610563"/>
    </source>
</evidence>
<dbReference type="Gene3D" id="2.60.40.10">
    <property type="entry name" value="Immunoglobulins"/>
    <property type="match status" value="1"/>
</dbReference>
<dbReference type="Pfam" id="PF04616">
    <property type="entry name" value="Glyco_hydro_43"/>
    <property type="match status" value="1"/>
</dbReference>
<proteinExistence type="inferred from homology"/>
<dbReference type="InterPro" id="IPR051795">
    <property type="entry name" value="Glycosyl_Hydrlase_43"/>
</dbReference>
<evidence type="ECO:0000256" key="2">
    <source>
        <dbReference type="ARBA" id="ARBA00022729"/>
    </source>
</evidence>
<evidence type="ECO:0000256" key="1">
    <source>
        <dbReference type="ARBA" id="ARBA00009865"/>
    </source>
</evidence>
<dbReference type="Gene3D" id="2.115.10.20">
    <property type="entry name" value="Glycosyl hydrolase domain, family 43"/>
    <property type="match status" value="1"/>
</dbReference>
<dbReference type="GO" id="GO:0016787">
    <property type="term" value="F:hydrolase activity"/>
    <property type="evidence" value="ECO:0007669"/>
    <property type="project" value="UniProtKB-KW"/>
</dbReference>
<dbReference type="InterPro" id="IPR013783">
    <property type="entry name" value="Ig-like_fold"/>
</dbReference>
<protein>
    <submittedName>
        <fullName evidence="7">Glycosyl hydrolase</fullName>
    </submittedName>
</protein>
<comment type="caution">
    <text evidence="7">The sequence shown here is derived from an EMBL/GenBank/DDBJ whole genome shotgun (WGS) entry which is preliminary data.</text>
</comment>
<dbReference type="PANTHER" id="PTHR42812">
    <property type="entry name" value="BETA-XYLOSIDASE"/>
    <property type="match status" value="1"/>
</dbReference>
<name>A0ABR4FZP4_9EURO</name>
<dbReference type="EMBL" id="JBFTWV010000075">
    <property type="protein sequence ID" value="KAL2788711.1"/>
    <property type="molecule type" value="Genomic_DNA"/>
</dbReference>
<keyword evidence="3 5" id="KW-0378">Hydrolase</keyword>
<dbReference type="PANTHER" id="PTHR42812:SF14">
    <property type="entry name" value="SECRETED PROTEIN"/>
    <property type="match status" value="1"/>
</dbReference>
<dbReference type="InterPro" id="IPR006710">
    <property type="entry name" value="Glyco_hydro_43"/>
</dbReference>
<dbReference type="SUPFAM" id="SSF75005">
    <property type="entry name" value="Arabinanase/levansucrase/invertase"/>
    <property type="match status" value="1"/>
</dbReference>
<evidence type="ECO:0000256" key="5">
    <source>
        <dbReference type="RuleBase" id="RU361187"/>
    </source>
</evidence>
<dbReference type="InterPro" id="IPR023296">
    <property type="entry name" value="Glyco_hydro_beta-prop_sf"/>
</dbReference>
<dbReference type="Pfam" id="PF17957">
    <property type="entry name" value="Big_7"/>
    <property type="match status" value="1"/>
</dbReference>
<keyword evidence="8" id="KW-1185">Reference proteome</keyword>
<evidence type="ECO:0000256" key="3">
    <source>
        <dbReference type="ARBA" id="ARBA00022801"/>
    </source>
</evidence>
<sequence length="391" mass="43298">MSFPKLSFFQHSTWTLLLAHAARTTPLIPRECSTPTVALISPYESPDIGWTVRGSIAFAVDVKDIAAIQQVEFFVDDESIGTDLDYPRGILWNTRNLDLGSYTLRAVATNACGGYAAVSQDVTVAAALAKAEANGGSIYDTSITLGPDDTYYLSGTGGDNDAWFHNEGINLWKSTNLKTWSYVGLIWSFERDGYPDEKAWWWYKDVRLFRAVWAPEFQYINNNFYITYSLQSKGSKLLKCTTGKPEGPYEISGGKDVILFNNIDGGLFPSATDSRSGYLCYENGNIVKLNQGWNATTGTVTRTNVGDEGCFVFHWNNKYYLSVAKFMTVGGRYSSYLGIADYPTGPYSQFHEAIPCGGHNKLPTSWTSAVYCGERFGETIGQLPGESSRQL</sequence>
<evidence type="ECO:0000256" key="4">
    <source>
        <dbReference type="ARBA" id="ARBA00023295"/>
    </source>
</evidence>
<reference evidence="7 8" key="1">
    <citation type="submission" date="2024-07" db="EMBL/GenBank/DDBJ databases">
        <title>Section-level genome sequencing and comparative genomics of Aspergillus sections Usti and Cavernicolus.</title>
        <authorList>
            <consortium name="Lawrence Berkeley National Laboratory"/>
            <person name="Nybo J.L."/>
            <person name="Vesth T.C."/>
            <person name="Theobald S."/>
            <person name="Frisvad J.C."/>
            <person name="Larsen T.O."/>
            <person name="Kjaerboelling I."/>
            <person name="Rothschild-Mancinelli K."/>
            <person name="Lyhne E.K."/>
            <person name="Kogle M.E."/>
            <person name="Barry K."/>
            <person name="Clum A."/>
            <person name="Na H."/>
            <person name="Ledsgaard L."/>
            <person name="Lin J."/>
            <person name="Lipzen A."/>
            <person name="Kuo A."/>
            <person name="Riley R."/>
            <person name="Mondo S."/>
            <person name="Labutti K."/>
            <person name="Haridas S."/>
            <person name="Pangalinan J."/>
            <person name="Salamov A.A."/>
            <person name="Simmons B.A."/>
            <person name="Magnuson J.K."/>
            <person name="Chen J."/>
            <person name="Drula E."/>
            <person name="Henrissat B."/>
            <person name="Wiebenga A."/>
            <person name="Lubbers R.J."/>
            <person name="Gomes A.C."/>
            <person name="Makela M.R."/>
            <person name="Stajich J."/>
            <person name="Grigoriev I.V."/>
            <person name="Mortensen U.H."/>
            <person name="De Vries R.P."/>
            <person name="Baker S.E."/>
            <person name="Andersen M.R."/>
        </authorList>
    </citation>
    <scope>NUCLEOTIDE SEQUENCE [LARGE SCALE GENOMIC DNA]</scope>
    <source>
        <strain evidence="7 8">CBS 209.92</strain>
    </source>
</reference>
<evidence type="ECO:0000256" key="6">
    <source>
        <dbReference type="SAM" id="SignalP"/>
    </source>
</evidence>
<accession>A0ABR4FZP4</accession>